<reference evidence="1 2" key="1">
    <citation type="submission" date="2019-12" db="EMBL/GenBank/DDBJ databases">
        <title>Sporaefaciens musculi gen. nov., sp. nov., a novel bacterium isolated from the caecum of an obese mouse.</title>
        <authorList>
            <person name="Rasmussen T.S."/>
            <person name="Streidl T."/>
            <person name="Hitch T.C.A."/>
            <person name="Wortmann E."/>
            <person name="Deptula P."/>
            <person name="Hansen M."/>
            <person name="Nielsen D.S."/>
            <person name="Clavel T."/>
            <person name="Vogensen F.K."/>
        </authorList>
    </citation>
    <scope>NUCLEOTIDE SEQUENCE [LARGE SCALE GENOMIC DNA]</scope>
    <source>
        <strain evidence="1 2">WCA-9-b2</strain>
    </source>
</reference>
<dbReference type="SUPFAM" id="SSF54909">
    <property type="entry name" value="Dimeric alpha+beta barrel"/>
    <property type="match status" value="1"/>
</dbReference>
<comment type="caution">
    <text evidence="1">The sequence shown here is derived from an EMBL/GenBank/DDBJ whole genome shotgun (WGS) entry which is preliminary data.</text>
</comment>
<keyword evidence="2" id="KW-1185">Reference proteome</keyword>
<dbReference type="AlphaFoldDB" id="A0A7X3MFZ0"/>
<sequence length="103" mass="11740">MSIATEIVTMKIAPDITKEMFVSIVDQLERNFHSKQIGFIDTELLYDDESGDWTMVQHWETMDQLKTASEKMFQDAEAAAFVKALNPASVKMSILPQIKVWGK</sequence>
<gene>
    <name evidence="1" type="ORF">GN277_10035</name>
</gene>
<protein>
    <recommendedName>
        <fullName evidence="3">ABM domain-containing protein</fullName>
    </recommendedName>
</protein>
<evidence type="ECO:0000313" key="1">
    <source>
        <dbReference type="EMBL" id="MXP75713.1"/>
    </source>
</evidence>
<evidence type="ECO:0008006" key="3">
    <source>
        <dbReference type="Google" id="ProtNLM"/>
    </source>
</evidence>
<organism evidence="1 2">
    <name type="scientific">Sporofaciens musculi</name>
    <dbReference type="NCBI Taxonomy" id="2681861"/>
    <lineage>
        <taxon>Bacteria</taxon>
        <taxon>Bacillati</taxon>
        <taxon>Bacillota</taxon>
        <taxon>Clostridia</taxon>
        <taxon>Lachnospirales</taxon>
        <taxon>Lachnospiraceae</taxon>
        <taxon>Sporofaciens</taxon>
    </lineage>
</organism>
<dbReference type="InterPro" id="IPR011008">
    <property type="entry name" value="Dimeric_a/b-barrel"/>
</dbReference>
<name>A0A7X3MFZ0_9FIRM</name>
<dbReference type="Proteomes" id="UP000460412">
    <property type="component" value="Unassembled WGS sequence"/>
</dbReference>
<dbReference type="RefSeq" id="WP_159750919.1">
    <property type="nucleotide sequence ID" value="NZ_WUQX01000001.1"/>
</dbReference>
<accession>A0A7X3MFZ0</accession>
<proteinExistence type="predicted"/>
<dbReference type="EMBL" id="WUQX01000001">
    <property type="protein sequence ID" value="MXP75713.1"/>
    <property type="molecule type" value="Genomic_DNA"/>
</dbReference>
<evidence type="ECO:0000313" key="2">
    <source>
        <dbReference type="Proteomes" id="UP000460412"/>
    </source>
</evidence>